<name>A0A2B4RGG1_STYPI</name>
<dbReference type="GO" id="GO:0016020">
    <property type="term" value="C:membrane"/>
    <property type="evidence" value="ECO:0007669"/>
    <property type="project" value="UniProtKB-SubCell"/>
</dbReference>
<dbReference type="EMBL" id="LSMT01000561">
    <property type="protein sequence ID" value="PFX16256.1"/>
    <property type="molecule type" value="Genomic_DNA"/>
</dbReference>
<proteinExistence type="inferred from homology"/>
<evidence type="ECO:0000256" key="4">
    <source>
        <dbReference type="ARBA" id="ARBA00022729"/>
    </source>
</evidence>
<dbReference type="Proteomes" id="UP000225706">
    <property type="component" value="Unassembled WGS sequence"/>
</dbReference>
<evidence type="ECO:0000313" key="11">
    <source>
        <dbReference type="Proteomes" id="UP000225706"/>
    </source>
</evidence>
<dbReference type="PANTHER" id="PTHR21016:SF7">
    <property type="entry name" value="TM2 DOMAIN-CONTAINING PROTEIN 3"/>
    <property type="match status" value="1"/>
</dbReference>
<evidence type="ECO:0000256" key="2">
    <source>
        <dbReference type="ARBA" id="ARBA00008284"/>
    </source>
</evidence>
<evidence type="ECO:0000256" key="1">
    <source>
        <dbReference type="ARBA" id="ARBA00004141"/>
    </source>
</evidence>
<keyword evidence="6 8" id="KW-0472">Membrane</keyword>
<dbReference type="AlphaFoldDB" id="A0A2B4RGG1"/>
<dbReference type="InterPro" id="IPR050932">
    <property type="entry name" value="TM2D1-3-like"/>
</dbReference>
<keyword evidence="11" id="KW-1185">Reference proteome</keyword>
<comment type="similarity">
    <text evidence="2">Belongs to the TM2 family.</text>
</comment>
<protein>
    <submittedName>
        <fullName evidence="10">TM2 domain-containing protein 3</fullName>
    </submittedName>
</protein>
<keyword evidence="7" id="KW-0325">Glycoprotein</keyword>
<feature type="domain" description="TM2" evidence="9">
    <location>
        <begin position="185"/>
        <end position="233"/>
    </location>
</feature>
<comment type="caution">
    <text evidence="10">The sequence shown here is derived from an EMBL/GenBank/DDBJ whole genome shotgun (WGS) entry which is preliminary data.</text>
</comment>
<keyword evidence="5 8" id="KW-1133">Transmembrane helix</keyword>
<dbReference type="STRING" id="50429.A0A2B4RGG1"/>
<dbReference type="OrthoDB" id="10257855at2759"/>
<dbReference type="InterPro" id="IPR007829">
    <property type="entry name" value="TM2"/>
</dbReference>
<evidence type="ECO:0000256" key="5">
    <source>
        <dbReference type="ARBA" id="ARBA00022989"/>
    </source>
</evidence>
<reference evidence="11" key="1">
    <citation type="journal article" date="2017" name="bioRxiv">
        <title>Comparative analysis of the genomes of Stylophora pistillata and Acropora digitifera provides evidence for extensive differences between species of corals.</title>
        <authorList>
            <person name="Voolstra C.R."/>
            <person name="Li Y."/>
            <person name="Liew Y.J."/>
            <person name="Baumgarten S."/>
            <person name="Zoccola D."/>
            <person name="Flot J.-F."/>
            <person name="Tambutte S."/>
            <person name="Allemand D."/>
            <person name="Aranda M."/>
        </authorList>
    </citation>
    <scope>NUCLEOTIDE SEQUENCE [LARGE SCALE GENOMIC DNA]</scope>
</reference>
<gene>
    <name evidence="10" type="primary">TM2D3</name>
    <name evidence="10" type="ORF">AWC38_SpisGene19491</name>
</gene>
<evidence type="ECO:0000256" key="3">
    <source>
        <dbReference type="ARBA" id="ARBA00022692"/>
    </source>
</evidence>
<evidence type="ECO:0000256" key="6">
    <source>
        <dbReference type="ARBA" id="ARBA00023136"/>
    </source>
</evidence>
<organism evidence="10 11">
    <name type="scientific">Stylophora pistillata</name>
    <name type="common">Smooth cauliflower coral</name>
    <dbReference type="NCBI Taxonomy" id="50429"/>
    <lineage>
        <taxon>Eukaryota</taxon>
        <taxon>Metazoa</taxon>
        <taxon>Cnidaria</taxon>
        <taxon>Anthozoa</taxon>
        <taxon>Hexacorallia</taxon>
        <taxon>Scleractinia</taxon>
        <taxon>Astrocoeniina</taxon>
        <taxon>Pocilloporidae</taxon>
        <taxon>Stylophora</taxon>
    </lineage>
</organism>
<evidence type="ECO:0000259" key="9">
    <source>
        <dbReference type="Pfam" id="PF05154"/>
    </source>
</evidence>
<dbReference type="PANTHER" id="PTHR21016">
    <property type="entry name" value="BETA-AMYLOID BINDING PROTEIN-RELATED"/>
    <property type="match status" value="1"/>
</dbReference>
<keyword evidence="3 8" id="KW-0812">Transmembrane</keyword>
<dbReference type="Pfam" id="PF05154">
    <property type="entry name" value="TM2"/>
    <property type="match status" value="1"/>
</dbReference>
<comment type="subcellular location">
    <subcellularLocation>
        <location evidence="1">Membrane</location>
        <topology evidence="1">Multi-pass membrane protein</topology>
    </subcellularLocation>
</comment>
<sequence length="250" mass="27727">MADYWVVYFHLVAAFLINIIALQQKVSAQGSAEATQAIQVTVSSTQSVASLISVSPKQTATGNSSSQIDLPNLECPDGLPCRDLGVSCINCTMNYSCIYGKDLEAQCVAYSSIECTGNRTFKINYTCKYCYQLHPDHYECEKQSGCKVVSSPRERYKTNCTVKDNFLCLGNRTFPKSLLCNWTSGYRWSTAVLLSLTLGGFGVDRFYLGHWREGLGKLFSFGGLGVWTLVDLILIIIRYVGPEDGSLYIF</sequence>
<feature type="transmembrane region" description="Helical" evidence="8">
    <location>
        <begin position="6"/>
        <end position="22"/>
    </location>
</feature>
<evidence type="ECO:0000256" key="8">
    <source>
        <dbReference type="SAM" id="Phobius"/>
    </source>
</evidence>
<evidence type="ECO:0000256" key="7">
    <source>
        <dbReference type="ARBA" id="ARBA00023180"/>
    </source>
</evidence>
<keyword evidence="4" id="KW-0732">Signal</keyword>
<accession>A0A2B4RGG1</accession>
<evidence type="ECO:0000313" key="10">
    <source>
        <dbReference type="EMBL" id="PFX16256.1"/>
    </source>
</evidence>
<feature type="transmembrane region" description="Helical" evidence="8">
    <location>
        <begin position="218"/>
        <end position="240"/>
    </location>
</feature>